<dbReference type="InterPro" id="IPR052039">
    <property type="entry name" value="Caspase-related_regulators"/>
</dbReference>
<evidence type="ECO:0000256" key="1">
    <source>
        <dbReference type="ARBA" id="ARBA00010134"/>
    </source>
</evidence>
<evidence type="ECO:0000256" key="2">
    <source>
        <dbReference type="RuleBase" id="RU003971"/>
    </source>
</evidence>
<evidence type="ECO:0008006" key="8">
    <source>
        <dbReference type="Google" id="ProtNLM"/>
    </source>
</evidence>
<feature type="domain" description="Caspase family p10" evidence="4">
    <location>
        <begin position="497"/>
        <end position="587"/>
    </location>
</feature>
<feature type="region of interest" description="Disordered" evidence="3">
    <location>
        <begin position="475"/>
        <end position="497"/>
    </location>
</feature>
<dbReference type="InterPro" id="IPR011600">
    <property type="entry name" value="Pept_C14_caspase"/>
</dbReference>
<dbReference type="SUPFAM" id="SSF52129">
    <property type="entry name" value="Caspase-like"/>
    <property type="match status" value="1"/>
</dbReference>
<accession>A0A8K0CDA9</accession>
<evidence type="ECO:0000313" key="7">
    <source>
        <dbReference type="Proteomes" id="UP000801492"/>
    </source>
</evidence>
<dbReference type="InterPro" id="IPR015917">
    <property type="entry name" value="Pept_C14A"/>
</dbReference>
<dbReference type="PROSITE" id="PS50208">
    <property type="entry name" value="CASPASE_P20"/>
    <property type="match status" value="1"/>
</dbReference>
<keyword evidence="7" id="KW-1185">Reference proteome</keyword>
<comment type="caution">
    <text evidence="6">The sequence shown here is derived from an EMBL/GenBank/DDBJ whole genome shotgun (WGS) entry which is preliminary data.</text>
</comment>
<protein>
    <recommendedName>
        <fullName evidence="8">Caspase-8</fullName>
    </recommendedName>
</protein>
<feature type="compositionally biased region" description="Acidic residues" evidence="3">
    <location>
        <begin position="477"/>
        <end position="491"/>
    </location>
</feature>
<comment type="similarity">
    <text evidence="1 2">Belongs to the peptidase C14A family.</text>
</comment>
<evidence type="ECO:0000256" key="3">
    <source>
        <dbReference type="SAM" id="MobiDB-lite"/>
    </source>
</evidence>
<dbReference type="EMBL" id="VTPC01090711">
    <property type="protein sequence ID" value="KAF2881650.1"/>
    <property type="molecule type" value="Genomic_DNA"/>
</dbReference>
<gene>
    <name evidence="6" type="ORF">ILUMI_24507</name>
</gene>
<dbReference type="InterPro" id="IPR056259">
    <property type="entry name" value="Dredd_N"/>
</dbReference>
<dbReference type="SMART" id="SM00115">
    <property type="entry name" value="CASc"/>
    <property type="match status" value="1"/>
</dbReference>
<dbReference type="InterPro" id="IPR056260">
    <property type="entry name" value="Dredd_2nd"/>
</dbReference>
<sequence length="593" mass="68994">MGNFFSREDSPYYISEEQEEDVIDDEDFIPASKEQLQDKAERMDPHITTDAAINEFCNLENAKENVDRVSDNILNVEKVNEIEKELDLYEKISLIYLLYDDAEVALQYMLQLQNDVQLQILTEWALTSKDKWNVKLLEALCIIQNYYILCNMLGYDKKELEVRFLPENEGSSLFIDCIKKKLYRIADSFDNLTTKKFLKIVRDDFQNKRLDFKDYGVQYLEMYFLYWITIKYIFPPHNLKNVCHAFKVMERYDITESLEDLVAKHVVERPRCTNFNFDYNLEKIPRRSTSESPNLQIDLIGQSSLSSGFSDSSLSSARIRKISHEEDDCYNIDPNCPGVCLIVNQENFYTEFSDEWKHLLPKTDKKLENRIGTNIDRDKLKETFEKFGFVVITKDNLDHNYIIPAVKEVISQVPNNSSFIVCILSHGLEGKIYGVNSIPIDVKEIQGVMCKHNSRLKGQPKVLILQSCQGQECQEVTSDDSQEGHDDDQDLQTDGPSVTMVPQTADMLVFWATVPGFGAIRDKKRGSWFIQSLCDKIKEKADKMHLQEICTMVKQEVIRKRWETRKSVRVMVPIEESTFSRFFFLPPIKRAGH</sequence>
<dbReference type="PANTHER" id="PTHR22576:SF41">
    <property type="entry name" value="CASPASE 14, APOPTOSIS-RELATED CYSTEINE PEPTIDASE"/>
    <property type="match status" value="1"/>
</dbReference>
<dbReference type="Pfam" id="PF00656">
    <property type="entry name" value="Peptidase_C14"/>
    <property type="match status" value="1"/>
</dbReference>
<feature type="domain" description="Caspase family p20" evidence="5">
    <location>
        <begin position="338"/>
        <end position="472"/>
    </location>
</feature>
<organism evidence="6 7">
    <name type="scientific">Ignelater luminosus</name>
    <name type="common">Cucubano</name>
    <name type="synonym">Pyrophorus luminosus</name>
    <dbReference type="NCBI Taxonomy" id="2038154"/>
    <lineage>
        <taxon>Eukaryota</taxon>
        <taxon>Metazoa</taxon>
        <taxon>Ecdysozoa</taxon>
        <taxon>Arthropoda</taxon>
        <taxon>Hexapoda</taxon>
        <taxon>Insecta</taxon>
        <taxon>Pterygota</taxon>
        <taxon>Neoptera</taxon>
        <taxon>Endopterygota</taxon>
        <taxon>Coleoptera</taxon>
        <taxon>Polyphaga</taxon>
        <taxon>Elateriformia</taxon>
        <taxon>Elateroidea</taxon>
        <taxon>Elateridae</taxon>
        <taxon>Agrypninae</taxon>
        <taxon>Pyrophorini</taxon>
        <taxon>Ignelater</taxon>
    </lineage>
</organism>
<evidence type="ECO:0000259" key="5">
    <source>
        <dbReference type="PROSITE" id="PS50208"/>
    </source>
</evidence>
<dbReference type="PANTHER" id="PTHR22576">
    <property type="entry name" value="MUCOSA ASSOCIATED LYMPHOID TISSUE LYMPHOMA TRANSLOCATION PROTEIN 1/PARACASPASE"/>
    <property type="match status" value="1"/>
</dbReference>
<dbReference type="Gene3D" id="3.40.50.1460">
    <property type="match status" value="1"/>
</dbReference>
<dbReference type="Pfam" id="PF23725">
    <property type="entry name" value="Dredd_N"/>
    <property type="match status" value="1"/>
</dbReference>
<dbReference type="Proteomes" id="UP000801492">
    <property type="component" value="Unassembled WGS sequence"/>
</dbReference>
<dbReference type="GO" id="GO:0006508">
    <property type="term" value="P:proteolysis"/>
    <property type="evidence" value="ECO:0007669"/>
    <property type="project" value="InterPro"/>
</dbReference>
<name>A0A8K0CDA9_IGNLU</name>
<dbReference type="OrthoDB" id="6044770at2759"/>
<dbReference type="InterPro" id="IPR029030">
    <property type="entry name" value="Caspase-like_dom_sf"/>
</dbReference>
<dbReference type="AlphaFoldDB" id="A0A8K0CDA9"/>
<dbReference type="Pfam" id="PF23724">
    <property type="entry name" value="Dredd_2nd"/>
    <property type="match status" value="1"/>
</dbReference>
<dbReference type="PRINTS" id="PR00376">
    <property type="entry name" value="IL1BCENZYME"/>
</dbReference>
<dbReference type="InterPro" id="IPR002138">
    <property type="entry name" value="Pept_C14_p10"/>
</dbReference>
<dbReference type="PROSITE" id="PS50207">
    <property type="entry name" value="CASPASE_P10"/>
    <property type="match status" value="1"/>
</dbReference>
<evidence type="ECO:0000259" key="4">
    <source>
        <dbReference type="PROSITE" id="PS50207"/>
    </source>
</evidence>
<evidence type="ECO:0000313" key="6">
    <source>
        <dbReference type="EMBL" id="KAF2881650.1"/>
    </source>
</evidence>
<reference evidence="6" key="1">
    <citation type="submission" date="2019-08" db="EMBL/GenBank/DDBJ databases">
        <title>The genome of the North American firefly Photinus pyralis.</title>
        <authorList>
            <consortium name="Photinus pyralis genome working group"/>
            <person name="Fallon T.R."/>
            <person name="Sander Lower S.E."/>
            <person name="Weng J.-K."/>
        </authorList>
    </citation>
    <scope>NUCLEOTIDE SEQUENCE</scope>
    <source>
        <strain evidence="6">TRF0915ILg1</strain>
        <tissue evidence="6">Whole body</tissue>
    </source>
</reference>
<proteinExistence type="inferred from homology"/>
<dbReference type="InterPro" id="IPR001309">
    <property type="entry name" value="Pept_C14_p20"/>
</dbReference>
<dbReference type="GO" id="GO:0004197">
    <property type="term" value="F:cysteine-type endopeptidase activity"/>
    <property type="evidence" value="ECO:0007669"/>
    <property type="project" value="InterPro"/>
</dbReference>